<dbReference type="PANTHER" id="PTHR10380:SF173">
    <property type="entry name" value="CUTICULAR PROTEIN 47EF, ISOFORM C-RELATED"/>
    <property type="match status" value="1"/>
</dbReference>
<dbReference type="Proteomes" id="UP000694925">
    <property type="component" value="Unplaced"/>
</dbReference>
<dbReference type="InterPro" id="IPR050468">
    <property type="entry name" value="Cuticle_Struct_Prot"/>
</dbReference>
<evidence type="ECO:0000256" key="1">
    <source>
        <dbReference type="ARBA" id="ARBA00022460"/>
    </source>
</evidence>
<feature type="signal peptide" evidence="3">
    <location>
        <begin position="1"/>
        <end position="18"/>
    </location>
</feature>
<dbReference type="GeneID" id="108632651"/>
<evidence type="ECO:0000256" key="2">
    <source>
        <dbReference type="PROSITE-ProRule" id="PRU00497"/>
    </source>
</evidence>
<dbReference type="PROSITE" id="PS51155">
    <property type="entry name" value="CHIT_BIND_RR_2"/>
    <property type="match status" value="1"/>
</dbReference>
<keyword evidence="3" id="KW-0732">Signal</keyword>
<dbReference type="PRINTS" id="PR00947">
    <property type="entry name" value="CUTICLE"/>
</dbReference>
<dbReference type="CTD" id="692438"/>
<protein>
    <submittedName>
        <fullName evidence="5">Larval cuticle protein LCP-17-like</fullName>
    </submittedName>
</protein>
<proteinExistence type="predicted"/>
<reference evidence="5" key="1">
    <citation type="submission" date="2025-08" db="UniProtKB">
        <authorList>
            <consortium name="RefSeq"/>
        </authorList>
    </citation>
    <scope>IDENTIFICATION</scope>
    <source>
        <tissue evidence="5">Whole body</tissue>
    </source>
</reference>
<dbReference type="RefSeq" id="XP_017892832.1">
    <property type="nucleotide sequence ID" value="XM_018037343.2"/>
</dbReference>
<dbReference type="KEGG" id="ccal:108632651"/>
<dbReference type="PROSITE" id="PS00233">
    <property type="entry name" value="CHIT_BIND_RR_1"/>
    <property type="match status" value="1"/>
</dbReference>
<evidence type="ECO:0000313" key="4">
    <source>
        <dbReference type="Proteomes" id="UP000694925"/>
    </source>
</evidence>
<dbReference type="PANTHER" id="PTHR10380">
    <property type="entry name" value="CUTICLE PROTEIN"/>
    <property type="match status" value="1"/>
</dbReference>
<dbReference type="Pfam" id="PF00379">
    <property type="entry name" value="Chitin_bind_4"/>
    <property type="match status" value="1"/>
</dbReference>
<feature type="chain" id="PRO_5042601397" evidence="3">
    <location>
        <begin position="19"/>
        <end position="133"/>
    </location>
</feature>
<gene>
    <name evidence="5" type="primary">LOC108632651</name>
</gene>
<evidence type="ECO:0000256" key="3">
    <source>
        <dbReference type="SAM" id="SignalP"/>
    </source>
</evidence>
<keyword evidence="1 2" id="KW-0193">Cuticle</keyword>
<dbReference type="InterPro" id="IPR000618">
    <property type="entry name" value="Insect_cuticle"/>
</dbReference>
<accession>A0AAJ7NFJ1</accession>
<dbReference type="GO" id="GO:0008010">
    <property type="term" value="F:structural constituent of chitin-based larval cuticle"/>
    <property type="evidence" value="ECO:0007669"/>
    <property type="project" value="TreeGrafter"/>
</dbReference>
<dbReference type="InterPro" id="IPR031311">
    <property type="entry name" value="CHIT_BIND_RR_consensus"/>
</dbReference>
<organism evidence="4 5">
    <name type="scientific">Ceratina calcarata</name>
    <dbReference type="NCBI Taxonomy" id="156304"/>
    <lineage>
        <taxon>Eukaryota</taxon>
        <taxon>Metazoa</taxon>
        <taxon>Ecdysozoa</taxon>
        <taxon>Arthropoda</taxon>
        <taxon>Hexapoda</taxon>
        <taxon>Insecta</taxon>
        <taxon>Pterygota</taxon>
        <taxon>Neoptera</taxon>
        <taxon>Endopterygota</taxon>
        <taxon>Hymenoptera</taxon>
        <taxon>Apocrita</taxon>
        <taxon>Aculeata</taxon>
        <taxon>Apoidea</taxon>
        <taxon>Anthophila</taxon>
        <taxon>Apidae</taxon>
        <taxon>Ceratina</taxon>
        <taxon>Zadontomerus</taxon>
    </lineage>
</organism>
<evidence type="ECO:0000313" key="5">
    <source>
        <dbReference type="RefSeq" id="XP_017892832.1"/>
    </source>
</evidence>
<dbReference type="GO" id="GO:0062129">
    <property type="term" value="C:chitin-based extracellular matrix"/>
    <property type="evidence" value="ECO:0007669"/>
    <property type="project" value="TreeGrafter"/>
</dbReference>
<sequence length="133" mass="14404">MNHALIFAFCCLWAYTFAAPAEYTSPVPILAYTADGPNPDGSYVYSYETGDGIKAEQHGQVKQLNATNSVVVVEGSYSYSDADGAPVGLSYIADENGFQPKGDHLPTPHPIPEGILKALEYIAAHPEQDNQRR</sequence>
<dbReference type="AlphaFoldDB" id="A0AAJ7NFJ1"/>
<keyword evidence="4" id="KW-1185">Reference proteome</keyword>
<name>A0AAJ7NFJ1_9HYME</name>